<gene>
    <name evidence="11" type="ordered locus">SL003B_0326</name>
</gene>
<organism evidence="11 12">
    <name type="scientific">Polymorphum gilvum (strain LMG 25793 / CGMCC 1.9160 / SL003B-26A1)</name>
    <dbReference type="NCBI Taxonomy" id="991905"/>
    <lineage>
        <taxon>Bacteria</taxon>
        <taxon>Pseudomonadati</taxon>
        <taxon>Pseudomonadota</taxon>
        <taxon>Alphaproteobacteria</taxon>
        <taxon>Rhodobacterales</taxon>
        <taxon>Paracoccaceae</taxon>
        <taxon>Polymorphum</taxon>
    </lineage>
</organism>
<dbReference type="InterPro" id="IPR000727">
    <property type="entry name" value="T_SNARE_dom"/>
</dbReference>
<evidence type="ECO:0000259" key="10">
    <source>
        <dbReference type="PROSITE" id="PS50885"/>
    </source>
</evidence>
<dbReference type="InterPro" id="IPR004089">
    <property type="entry name" value="MCPsignal_dom"/>
</dbReference>
<dbReference type="InterPro" id="IPR032255">
    <property type="entry name" value="HBM"/>
</dbReference>
<keyword evidence="12" id="KW-1185">Reference proteome</keyword>
<dbReference type="PANTHER" id="PTHR32089:SF112">
    <property type="entry name" value="LYSOZYME-LIKE PROTEIN-RELATED"/>
    <property type="match status" value="1"/>
</dbReference>
<dbReference type="GO" id="GO:0007165">
    <property type="term" value="P:signal transduction"/>
    <property type="evidence" value="ECO:0007669"/>
    <property type="project" value="UniProtKB-KW"/>
</dbReference>
<keyword evidence="2" id="KW-1003">Cell membrane</keyword>
<evidence type="ECO:0000256" key="2">
    <source>
        <dbReference type="ARBA" id="ARBA00022519"/>
    </source>
</evidence>
<keyword evidence="3 5" id="KW-0807">Transducer</keyword>
<dbReference type="CDD" id="cd06225">
    <property type="entry name" value="HAMP"/>
    <property type="match status" value="1"/>
</dbReference>
<keyword evidence="7" id="KW-1133">Transmembrane helix</keyword>
<dbReference type="HOGENOM" id="CLU_000445_107_27_5"/>
<keyword evidence="7" id="KW-0472">Membrane</keyword>
<dbReference type="eggNOG" id="COG0840">
    <property type="taxonomic scope" value="Bacteria"/>
</dbReference>
<dbReference type="SMART" id="SM01358">
    <property type="entry name" value="HBM"/>
    <property type="match status" value="1"/>
</dbReference>
<name>F2J202_POLGS</name>
<dbReference type="PROSITE" id="PS50111">
    <property type="entry name" value="CHEMOTAXIS_TRANSDUC_2"/>
    <property type="match status" value="1"/>
</dbReference>
<keyword evidence="2" id="KW-0997">Cell inner membrane</keyword>
<dbReference type="Gene3D" id="1.10.287.950">
    <property type="entry name" value="Methyl-accepting chemotaxis protein"/>
    <property type="match status" value="1"/>
</dbReference>
<dbReference type="KEGG" id="pgv:SL003B_0326"/>
<evidence type="ECO:0000259" key="9">
    <source>
        <dbReference type="PROSITE" id="PS50192"/>
    </source>
</evidence>
<proteinExistence type="inferred from homology"/>
<feature type="domain" description="Methyl-accepting transducer" evidence="8">
    <location>
        <begin position="430"/>
        <end position="645"/>
    </location>
</feature>
<evidence type="ECO:0000259" key="8">
    <source>
        <dbReference type="PROSITE" id="PS50111"/>
    </source>
</evidence>
<feature type="domain" description="T-SNARE coiled-coil homology" evidence="9">
    <location>
        <begin position="575"/>
        <end position="637"/>
    </location>
</feature>
<sequence>MLKEAIMGLGFFTNMRLKYKILSGFAVVLAILAGMSAYSFVTFLDTSGQVGSYKANVAAATAMAEVEAEFLRLEAAVREYSASSKAELADVAQGELAKLDALMTEAEKTIFDDSWRGLFEEAKQAVAVYTKDFRETRHLTEDYLGLVEGSMLPSAAKFMADLDEILKLATAEGNVEAKTHAETAIRHGLSAQLNSNMTLGYKDPNALQRAQRDFDAVKGALDALGGSMRSVRERQLHAELNELLAAYTTSFAKAAEDRQKIEELVEGEMLEQTRILQKDLKLLRQKAADAEHAIELALAKELETAELGVALAGVGGVVIGAVLALLLGGQIANPVIAMTSAMTRLAAGDVDGEVPARDRKDEIGQMAQSVQVFKDNAIAKIALEREQEEAKARAEADKRRMMQELADEFERAVGGFVQGLASTSTELQAAAQTLTTTATETSAQSTAVSAASEQAAASVQSVASAVEELSVSVKEIAEQIAASSQISNQAVSEAQAASHRIQSLATTSQTIGEVVGLINAIAEQTNLLALNATIEAARAGEAGRGFAVVASEVKQLAEQTARATSQIADQVAHMQSETSAAVASIGGVSSVIGRINEIGTLVASAVEEQSSATQEIARNIQQVATGTTEVSSNIGGVSLAAEDTGAAATQVLSASGEVSQQSERLKQEVDNFLHKVRSAA</sequence>
<dbReference type="PROSITE" id="PS50192">
    <property type="entry name" value="T_SNARE"/>
    <property type="match status" value="1"/>
</dbReference>
<dbReference type="SMART" id="SM00283">
    <property type="entry name" value="MA"/>
    <property type="match status" value="1"/>
</dbReference>
<accession>F2J202</accession>
<dbReference type="PATRIC" id="fig|991905.3.peg.331"/>
<feature type="coiled-coil region" evidence="6">
    <location>
        <begin position="380"/>
        <end position="411"/>
    </location>
</feature>
<comment type="subcellular location">
    <subcellularLocation>
        <location evidence="1">Cell inner membrane</location>
        <topology evidence="1">Multi-pass membrane protein</topology>
    </subcellularLocation>
</comment>
<dbReference type="eggNOG" id="COG2770">
    <property type="taxonomic scope" value="Bacteria"/>
</dbReference>
<evidence type="ECO:0000256" key="7">
    <source>
        <dbReference type="SAM" id="Phobius"/>
    </source>
</evidence>
<evidence type="ECO:0000256" key="5">
    <source>
        <dbReference type="PROSITE-ProRule" id="PRU00284"/>
    </source>
</evidence>
<feature type="transmembrane region" description="Helical" evidence="7">
    <location>
        <begin position="21"/>
        <end position="41"/>
    </location>
</feature>
<dbReference type="Pfam" id="PF00015">
    <property type="entry name" value="MCPsignal"/>
    <property type="match status" value="1"/>
</dbReference>
<dbReference type="STRING" id="991905.SL003B_0326"/>
<comment type="similarity">
    <text evidence="4">Belongs to the methyl-accepting chemotaxis (MCP) protein family.</text>
</comment>
<dbReference type="EMBL" id="CP002568">
    <property type="protein sequence ID" value="ADZ68761.1"/>
    <property type="molecule type" value="Genomic_DNA"/>
</dbReference>
<dbReference type="SUPFAM" id="SSF58104">
    <property type="entry name" value="Methyl-accepting chemotaxis protein (MCP) signaling domain"/>
    <property type="match status" value="1"/>
</dbReference>
<dbReference type="SMART" id="SM00304">
    <property type="entry name" value="HAMP"/>
    <property type="match status" value="1"/>
</dbReference>
<dbReference type="GO" id="GO:0005886">
    <property type="term" value="C:plasma membrane"/>
    <property type="evidence" value="ECO:0007669"/>
    <property type="project" value="UniProtKB-SubCell"/>
</dbReference>
<dbReference type="Pfam" id="PF00672">
    <property type="entry name" value="HAMP"/>
    <property type="match status" value="1"/>
</dbReference>
<evidence type="ECO:0000256" key="1">
    <source>
        <dbReference type="ARBA" id="ARBA00004429"/>
    </source>
</evidence>
<dbReference type="PROSITE" id="PS50885">
    <property type="entry name" value="HAMP"/>
    <property type="match status" value="1"/>
</dbReference>
<dbReference type="PANTHER" id="PTHR32089">
    <property type="entry name" value="METHYL-ACCEPTING CHEMOTAXIS PROTEIN MCPB"/>
    <property type="match status" value="1"/>
</dbReference>
<evidence type="ECO:0000313" key="12">
    <source>
        <dbReference type="Proteomes" id="UP000008130"/>
    </source>
</evidence>
<evidence type="ECO:0000256" key="6">
    <source>
        <dbReference type="SAM" id="Coils"/>
    </source>
</evidence>
<dbReference type="AlphaFoldDB" id="F2J202"/>
<evidence type="ECO:0000313" key="11">
    <source>
        <dbReference type="EMBL" id="ADZ68761.1"/>
    </source>
</evidence>
<feature type="coiled-coil region" evidence="6">
    <location>
        <begin position="63"/>
        <end position="109"/>
    </location>
</feature>
<dbReference type="InterPro" id="IPR003660">
    <property type="entry name" value="HAMP_dom"/>
</dbReference>
<feature type="domain" description="HAMP" evidence="10">
    <location>
        <begin position="329"/>
        <end position="382"/>
    </location>
</feature>
<evidence type="ECO:0000256" key="4">
    <source>
        <dbReference type="ARBA" id="ARBA00029447"/>
    </source>
</evidence>
<keyword evidence="7" id="KW-0812">Transmembrane</keyword>
<dbReference type="Proteomes" id="UP000008130">
    <property type="component" value="Chromosome"/>
</dbReference>
<reference evidence="11 12" key="1">
    <citation type="journal article" date="2011" name="J. Bacteriol.">
        <title>Complete genome sequence of Polymorphum gilvum SL003B-26A1T, a crude oil-degrading bacterium from oil-polluted saline soil.</title>
        <authorList>
            <person name="Li S.G."/>
            <person name="Tang Y.Q."/>
            <person name="Nie Y."/>
            <person name="Cai M."/>
            <person name="Wu X.L."/>
        </authorList>
    </citation>
    <scope>NUCLEOTIDE SEQUENCE [LARGE SCALE GENOMIC DNA]</scope>
    <source>
        <strain evidence="12">LMG 25793 / CGMCC 1.9160 / SL003B-26A1</strain>
    </source>
</reference>
<protein>
    <submittedName>
        <fullName evidence="11">Chemotaxis sensory transducer</fullName>
    </submittedName>
</protein>
<keyword evidence="6" id="KW-0175">Coiled coil</keyword>
<dbReference type="Gene3D" id="6.10.340.10">
    <property type="match status" value="1"/>
</dbReference>
<evidence type="ECO:0000256" key="3">
    <source>
        <dbReference type="ARBA" id="ARBA00023224"/>
    </source>
</evidence>